<keyword evidence="1" id="KW-0472">Membrane</keyword>
<gene>
    <name evidence="2" type="ORF">LCGC14_1337620</name>
</gene>
<feature type="transmembrane region" description="Helical" evidence="1">
    <location>
        <begin position="6"/>
        <end position="27"/>
    </location>
</feature>
<sequence length="70" mass="7928">MPDLFGYLWLGALVAAAFCLYILPIIIDVYRLYFPSAYPPFRPYTGPPDGRGAVFSHEAMRFLMEEPPDA</sequence>
<proteinExistence type="predicted"/>
<evidence type="ECO:0000256" key="1">
    <source>
        <dbReference type="SAM" id="Phobius"/>
    </source>
</evidence>
<organism evidence="2">
    <name type="scientific">marine sediment metagenome</name>
    <dbReference type="NCBI Taxonomy" id="412755"/>
    <lineage>
        <taxon>unclassified sequences</taxon>
        <taxon>metagenomes</taxon>
        <taxon>ecological metagenomes</taxon>
    </lineage>
</organism>
<keyword evidence="1" id="KW-1133">Transmembrane helix</keyword>
<comment type="caution">
    <text evidence="2">The sequence shown here is derived from an EMBL/GenBank/DDBJ whole genome shotgun (WGS) entry which is preliminary data.</text>
</comment>
<name>A0A0F9KFD5_9ZZZZ</name>
<dbReference type="EMBL" id="LAZR01008145">
    <property type="protein sequence ID" value="KKM80658.1"/>
    <property type="molecule type" value="Genomic_DNA"/>
</dbReference>
<accession>A0A0F9KFD5</accession>
<evidence type="ECO:0000313" key="2">
    <source>
        <dbReference type="EMBL" id="KKM80658.1"/>
    </source>
</evidence>
<protein>
    <submittedName>
        <fullName evidence="2">Uncharacterized protein</fullName>
    </submittedName>
</protein>
<reference evidence="2" key="1">
    <citation type="journal article" date="2015" name="Nature">
        <title>Complex archaea that bridge the gap between prokaryotes and eukaryotes.</title>
        <authorList>
            <person name="Spang A."/>
            <person name="Saw J.H."/>
            <person name="Jorgensen S.L."/>
            <person name="Zaremba-Niedzwiedzka K."/>
            <person name="Martijn J."/>
            <person name="Lind A.E."/>
            <person name="van Eijk R."/>
            <person name="Schleper C."/>
            <person name="Guy L."/>
            <person name="Ettema T.J."/>
        </authorList>
    </citation>
    <scope>NUCLEOTIDE SEQUENCE</scope>
</reference>
<dbReference type="AlphaFoldDB" id="A0A0F9KFD5"/>
<keyword evidence="1" id="KW-0812">Transmembrane</keyword>